<dbReference type="AlphaFoldDB" id="A0AAD6QJQ0"/>
<organism evidence="1 2">
    <name type="scientific">Populus alba x Populus x berolinensis</name>
    <dbReference type="NCBI Taxonomy" id="444605"/>
    <lineage>
        <taxon>Eukaryota</taxon>
        <taxon>Viridiplantae</taxon>
        <taxon>Streptophyta</taxon>
        <taxon>Embryophyta</taxon>
        <taxon>Tracheophyta</taxon>
        <taxon>Spermatophyta</taxon>
        <taxon>Magnoliopsida</taxon>
        <taxon>eudicotyledons</taxon>
        <taxon>Gunneridae</taxon>
        <taxon>Pentapetalae</taxon>
        <taxon>rosids</taxon>
        <taxon>fabids</taxon>
        <taxon>Malpighiales</taxon>
        <taxon>Salicaceae</taxon>
        <taxon>Saliceae</taxon>
        <taxon>Populus</taxon>
    </lineage>
</organism>
<keyword evidence="2" id="KW-1185">Reference proteome</keyword>
<gene>
    <name evidence="1" type="ORF">NC653_019726</name>
</gene>
<reference evidence="1" key="1">
    <citation type="journal article" date="2023" name="Mol. Ecol. Resour.">
        <title>Chromosome-level genome assembly of a triploid poplar Populus alba 'Berolinensis'.</title>
        <authorList>
            <person name="Chen S."/>
            <person name="Yu Y."/>
            <person name="Wang X."/>
            <person name="Wang S."/>
            <person name="Zhang T."/>
            <person name="Zhou Y."/>
            <person name="He R."/>
            <person name="Meng N."/>
            <person name="Wang Y."/>
            <person name="Liu W."/>
            <person name="Liu Z."/>
            <person name="Liu J."/>
            <person name="Guo Q."/>
            <person name="Huang H."/>
            <person name="Sederoff R.R."/>
            <person name="Wang G."/>
            <person name="Qu G."/>
            <person name="Chen S."/>
        </authorList>
    </citation>
    <scope>NUCLEOTIDE SEQUENCE</scope>
    <source>
        <strain evidence="1">SC-2020</strain>
    </source>
</reference>
<sequence>MLKVYGVLSLLLLPPPPPQPPPSETKAFLSASQLGYWGRRFLVLNFKALDQFFRSRRTDKLFIVHTHRQSWLKEF</sequence>
<comment type="caution">
    <text evidence="1">The sequence shown here is derived from an EMBL/GenBank/DDBJ whole genome shotgun (WGS) entry which is preliminary data.</text>
</comment>
<proteinExistence type="predicted"/>
<evidence type="ECO:0000313" key="1">
    <source>
        <dbReference type="EMBL" id="KAJ6991642.1"/>
    </source>
</evidence>
<dbReference type="Proteomes" id="UP001164929">
    <property type="component" value="Chromosome 7"/>
</dbReference>
<evidence type="ECO:0000313" key="2">
    <source>
        <dbReference type="Proteomes" id="UP001164929"/>
    </source>
</evidence>
<dbReference type="EMBL" id="JAQIZT010000007">
    <property type="protein sequence ID" value="KAJ6991642.1"/>
    <property type="molecule type" value="Genomic_DNA"/>
</dbReference>
<accession>A0AAD6QJQ0</accession>
<name>A0AAD6QJQ0_9ROSI</name>
<protein>
    <submittedName>
        <fullName evidence="1">Uncharacterized protein</fullName>
    </submittedName>
</protein>